<protein>
    <recommendedName>
        <fullName evidence="2">Ribosome-binding factor A</fullName>
    </recommendedName>
</protein>
<gene>
    <name evidence="2" type="primary">rbfA</name>
    <name evidence="3" type="ORF">J2Z79_001046</name>
</gene>
<keyword evidence="4" id="KW-1185">Reference proteome</keyword>
<dbReference type="RefSeq" id="WP_209465797.1">
    <property type="nucleotide sequence ID" value="NZ_JAGGLG010000006.1"/>
</dbReference>
<dbReference type="InterPro" id="IPR023799">
    <property type="entry name" value="RbfA_dom_sf"/>
</dbReference>
<keyword evidence="1 2" id="KW-0690">Ribosome biogenesis</keyword>
<comment type="function">
    <text evidence="2">One of several proteins that assist in the late maturation steps of the functional core of the 30S ribosomal subunit. Associates with free 30S ribosomal subunits (but not with 30S subunits that are part of 70S ribosomes or polysomes). Required for efficient processing of 16S rRNA. May interact with the 5'-terminal helix region of 16S rRNA.</text>
</comment>
<dbReference type="NCBIfam" id="TIGR00082">
    <property type="entry name" value="rbfA"/>
    <property type="match status" value="1"/>
</dbReference>
<reference evidence="3 4" key="1">
    <citation type="submission" date="2021-03" db="EMBL/GenBank/DDBJ databases">
        <title>Genomic Encyclopedia of Type Strains, Phase IV (KMG-IV): sequencing the most valuable type-strain genomes for metagenomic binning, comparative biology and taxonomic classification.</title>
        <authorList>
            <person name="Goeker M."/>
        </authorList>
    </citation>
    <scope>NUCLEOTIDE SEQUENCE [LARGE SCALE GENOMIC DNA]</scope>
    <source>
        <strain evidence="3 4">DSM 27138</strain>
    </source>
</reference>
<comment type="caution">
    <text evidence="3">The sequence shown here is derived from an EMBL/GenBank/DDBJ whole genome shotgun (WGS) entry which is preliminary data.</text>
</comment>
<dbReference type="Pfam" id="PF02033">
    <property type="entry name" value="RBFA"/>
    <property type="match status" value="1"/>
</dbReference>
<name>A0ABS4JRN6_9FIRM</name>
<dbReference type="PANTHER" id="PTHR33515">
    <property type="entry name" value="RIBOSOME-BINDING FACTOR A, CHLOROPLASTIC-RELATED"/>
    <property type="match status" value="1"/>
</dbReference>
<evidence type="ECO:0000313" key="3">
    <source>
        <dbReference type="EMBL" id="MBP2017661.1"/>
    </source>
</evidence>
<sequence length="125" mass="14222">MAGNQRAVRVGDQMRDILAELLRDEVKDPRIGFVSIVRVEVSNDLRHAKIFVSVLGNEQQKKESMKGLASATGFLRSEVAKRLQLRYAPELHFELDESIEHGQRIAQLLVQVQDEQKRRAAEEGE</sequence>
<dbReference type="PANTHER" id="PTHR33515:SF1">
    <property type="entry name" value="RIBOSOME-BINDING FACTOR A, CHLOROPLASTIC-RELATED"/>
    <property type="match status" value="1"/>
</dbReference>
<accession>A0ABS4JRN6</accession>
<evidence type="ECO:0000256" key="1">
    <source>
        <dbReference type="ARBA" id="ARBA00022517"/>
    </source>
</evidence>
<evidence type="ECO:0000256" key="2">
    <source>
        <dbReference type="HAMAP-Rule" id="MF_00003"/>
    </source>
</evidence>
<dbReference type="SUPFAM" id="SSF89919">
    <property type="entry name" value="Ribosome-binding factor A, RbfA"/>
    <property type="match status" value="1"/>
</dbReference>
<dbReference type="Gene3D" id="3.30.300.20">
    <property type="match status" value="1"/>
</dbReference>
<comment type="similarity">
    <text evidence="2">Belongs to the RbfA family.</text>
</comment>
<comment type="subcellular location">
    <subcellularLocation>
        <location evidence="2">Cytoplasm</location>
    </subcellularLocation>
</comment>
<keyword evidence="2" id="KW-0963">Cytoplasm</keyword>
<organism evidence="3 4">
    <name type="scientific">Symbiobacterium terraclitae</name>
    <dbReference type="NCBI Taxonomy" id="557451"/>
    <lineage>
        <taxon>Bacteria</taxon>
        <taxon>Bacillati</taxon>
        <taxon>Bacillota</taxon>
        <taxon>Clostridia</taxon>
        <taxon>Eubacteriales</taxon>
        <taxon>Symbiobacteriaceae</taxon>
        <taxon>Symbiobacterium</taxon>
    </lineage>
</organism>
<dbReference type="EMBL" id="JAGGLG010000006">
    <property type="protein sequence ID" value="MBP2017661.1"/>
    <property type="molecule type" value="Genomic_DNA"/>
</dbReference>
<dbReference type="Proteomes" id="UP001519289">
    <property type="component" value="Unassembled WGS sequence"/>
</dbReference>
<dbReference type="InterPro" id="IPR000238">
    <property type="entry name" value="RbfA"/>
</dbReference>
<dbReference type="InterPro" id="IPR015946">
    <property type="entry name" value="KH_dom-like_a/b"/>
</dbReference>
<dbReference type="HAMAP" id="MF_00003">
    <property type="entry name" value="RbfA"/>
    <property type="match status" value="1"/>
</dbReference>
<dbReference type="InterPro" id="IPR020053">
    <property type="entry name" value="Ribosome-bd_factorA_CS"/>
</dbReference>
<proteinExistence type="inferred from homology"/>
<dbReference type="PROSITE" id="PS01319">
    <property type="entry name" value="RBFA"/>
    <property type="match status" value="1"/>
</dbReference>
<comment type="subunit">
    <text evidence="2">Monomer. Binds 30S ribosomal subunits, but not 50S ribosomal subunits or 70S ribosomes.</text>
</comment>
<evidence type="ECO:0000313" key="4">
    <source>
        <dbReference type="Proteomes" id="UP001519289"/>
    </source>
</evidence>